<feature type="compositionally biased region" description="Low complexity" evidence="1">
    <location>
        <begin position="25"/>
        <end position="62"/>
    </location>
</feature>
<protein>
    <submittedName>
        <fullName evidence="2">Uncharacterized protein</fullName>
    </submittedName>
</protein>
<dbReference type="EMBL" id="ML119136">
    <property type="protein sequence ID" value="RPB11350.1"/>
    <property type="molecule type" value="Genomic_DNA"/>
</dbReference>
<organism evidence="2 3">
    <name type="scientific">Morchella conica CCBAS932</name>
    <dbReference type="NCBI Taxonomy" id="1392247"/>
    <lineage>
        <taxon>Eukaryota</taxon>
        <taxon>Fungi</taxon>
        <taxon>Dikarya</taxon>
        <taxon>Ascomycota</taxon>
        <taxon>Pezizomycotina</taxon>
        <taxon>Pezizomycetes</taxon>
        <taxon>Pezizales</taxon>
        <taxon>Morchellaceae</taxon>
        <taxon>Morchella</taxon>
    </lineage>
</organism>
<evidence type="ECO:0000256" key="1">
    <source>
        <dbReference type="SAM" id="MobiDB-lite"/>
    </source>
</evidence>
<sequence>MPSLPVVITQSLTTSYAASSIAPNSATSSTFPSSSTSDRCSSLSSTVSSSSAGSYHAHTSATRPPQVTAQTPYGKKEFIHTGRPQGGNPHGGPRQNMEGYERVSRGNVTVHNTGGQARGLNSVKLGVESGNDERHTKECRELSRYSDNVGLCFCPPSEN</sequence>
<evidence type="ECO:0000313" key="2">
    <source>
        <dbReference type="EMBL" id="RPB11350.1"/>
    </source>
</evidence>
<accession>A0A3N4KLF2</accession>
<proteinExistence type="predicted"/>
<keyword evidence="3" id="KW-1185">Reference proteome</keyword>
<dbReference type="Proteomes" id="UP000277580">
    <property type="component" value="Unassembled WGS sequence"/>
</dbReference>
<reference evidence="2 3" key="1">
    <citation type="journal article" date="2018" name="Nat. Ecol. Evol.">
        <title>Pezizomycetes genomes reveal the molecular basis of ectomycorrhizal truffle lifestyle.</title>
        <authorList>
            <person name="Murat C."/>
            <person name="Payen T."/>
            <person name="Noel B."/>
            <person name="Kuo A."/>
            <person name="Morin E."/>
            <person name="Chen J."/>
            <person name="Kohler A."/>
            <person name="Krizsan K."/>
            <person name="Balestrini R."/>
            <person name="Da Silva C."/>
            <person name="Montanini B."/>
            <person name="Hainaut M."/>
            <person name="Levati E."/>
            <person name="Barry K.W."/>
            <person name="Belfiori B."/>
            <person name="Cichocki N."/>
            <person name="Clum A."/>
            <person name="Dockter R.B."/>
            <person name="Fauchery L."/>
            <person name="Guy J."/>
            <person name="Iotti M."/>
            <person name="Le Tacon F."/>
            <person name="Lindquist E.A."/>
            <person name="Lipzen A."/>
            <person name="Malagnac F."/>
            <person name="Mello A."/>
            <person name="Molinier V."/>
            <person name="Miyauchi S."/>
            <person name="Poulain J."/>
            <person name="Riccioni C."/>
            <person name="Rubini A."/>
            <person name="Sitrit Y."/>
            <person name="Splivallo R."/>
            <person name="Traeger S."/>
            <person name="Wang M."/>
            <person name="Zifcakova L."/>
            <person name="Wipf D."/>
            <person name="Zambonelli A."/>
            <person name="Paolocci F."/>
            <person name="Nowrousian M."/>
            <person name="Ottonello S."/>
            <person name="Baldrian P."/>
            <person name="Spatafora J.W."/>
            <person name="Henrissat B."/>
            <person name="Nagy L.G."/>
            <person name="Aury J.M."/>
            <person name="Wincker P."/>
            <person name="Grigoriev I.V."/>
            <person name="Bonfante P."/>
            <person name="Martin F.M."/>
        </authorList>
    </citation>
    <scope>NUCLEOTIDE SEQUENCE [LARGE SCALE GENOMIC DNA]</scope>
    <source>
        <strain evidence="2 3">CCBAS932</strain>
    </source>
</reference>
<name>A0A3N4KLF2_9PEZI</name>
<evidence type="ECO:0000313" key="3">
    <source>
        <dbReference type="Proteomes" id="UP000277580"/>
    </source>
</evidence>
<gene>
    <name evidence="2" type="ORF">P167DRAFT_546416</name>
</gene>
<dbReference type="InParanoid" id="A0A3N4KLF2"/>
<dbReference type="AlphaFoldDB" id="A0A3N4KLF2"/>
<dbReference type="OrthoDB" id="5388764at2759"/>
<feature type="region of interest" description="Disordered" evidence="1">
    <location>
        <begin position="19"/>
        <end position="99"/>
    </location>
</feature>